<evidence type="ECO:0000256" key="2">
    <source>
        <dbReference type="ARBA" id="ARBA00023268"/>
    </source>
</evidence>
<evidence type="ECO:0000256" key="8">
    <source>
        <dbReference type="SAM" id="SignalP"/>
    </source>
</evidence>
<dbReference type="InterPro" id="IPR002579">
    <property type="entry name" value="Met_Sox_Rdtase_MsrB_dom"/>
</dbReference>
<accession>A0ABQ2WPY3</accession>
<dbReference type="Gene3D" id="2.170.150.20">
    <property type="entry name" value="Peptide methionine sulfoxide reductase"/>
    <property type="match status" value="1"/>
</dbReference>
<dbReference type="Gene3D" id="3.40.30.10">
    <property type="entry name" value="Glutaredoxin"/>
    <property type="match status" value="1"/>
</dbReference>
<dbReference type="SUPFAM" id="SSF51316">
    <property type="entry name" value="Mss4-like"/>
    <property type="match status" value="1"/>
</dbReference>
<comment type="catalytic activity">
    <reaction evidence="4 7">
        <text>L-methionyl-[protein] + [thioredoxin]-disulfide + H2O = L-methionyl-(S)-S-oxide-[protein] + [thioredoxin]-dithiol</text>
        <dbReference type="Rhea" id="RHEA:14217"/>
        <dbReference type="Rhea" id="RHEA-COMP:10698"/>
        <dbReference type="Rhea" id="RHEA-COMP:10700"/>
        <dbReference type="Rhea" id="RHEA-COMP:12313"/>
        <dbReference type="Rhea" id="RHEA-COMP:12315"/>
        <dbReference type="ChEBI" id="CHEBI:15377"/>
        <dbReference type="ChEBI" id="CHEBI:16044"/>
        <dbReference type="ChEBI" id="CHEBI:29950"/>
        <dbReference type="ChEBI" id="CHEBI:44120"/>
        <dbReference type="ChEBI" id="CHEBI:50058"/>
        <dbReference type="EC" id="1.8.4.11"/>
    </reaction>
</comment>
<dbReference type="EC" id="1.8.4.11" evidence="7"/>
<dbReference type="PANTHER" id="PTHR43774">
    <property type="entry name" value="PEPTIDE METHIONINE SULFOXIDE REDUCTASE"/>
    <property type="match status" value="1"/>
</dbReference>
<evidence type="ECO:0000313" key="10">
    <source>
        <dbReference type="EMBL" id="GGW66420.1"/>
    </source>
</evidence>
<evidence type="ECO:0000256" key="4">
    <source>
        <dbReference type="ARBA" id="ARBA00047806"/>
    </source>
</evidence>
<protein>
    <recommendedName>
        <fullName evidence="7">Peptide methionine sulfoxide reductase MsrA</fullName>
        <shortName evidence="7">Protein-methionine-S-oxide reductase</shortName>
        <ecNumber evidence="7">1.8.4.11</ecNumber>
    </recommendedName>
    <alternativeName>
        <fullName evidence="7">Peptide-methionine (S)-S-oxide reductase</fullName>
        <shortName evidence="7">Peptide Met(O) reductase</shortName>
    </alternativeName>
</protein>
<evidence type="ECO:0000256" key="7">
    <source>
        <dbReference type="HAMAP-Rule" id="MF_01401"/>
    </source>
</evidence>
<organism evidence="10 11">
    <name type="scientific">Alishewanella tabrizica</name>
    <dbReference type="NCBI Taxonomy" id="671278"/>
    <lineage>
        <taxon>Bacteria</taxon>
        <taxon>Pseudomonadati</taxon>
        <taxon>Pseudomonadota</taxon>
        <taxon>Gammaproteobacteria</taxon>
        <taxon>Alteromonadales</taxon>
        <taxon>Alteromonadaceae</taxon>
        <taxon>Alishewanella</taxon>
    </lineage>
</organism>
<dbReference type="Gene3D" id="3.30.1060.10">
    <property type="entry name" value="Peptide methionine sulphoxide reductase MsrA"/>
    <property type="match status" value="1"/>
</dbReference>
<comment type="caution">
    <text evidence="10">The sequence shown here is derived from an EMBL/GenBank/DDBJ whole genome shotgun (WGS) entry which is preliminary data.</text>
</comment>
<keyword evidence="8" id="KW-0732">Signal</keyword>
<evidence type="ECO:0000259" key="9">
    <source>
        <dbReference type="PROSITE" id="PS51790"/>
    </source>
</evidence>
<dbReference type="Pfam" id="PF01625">
    <property type="entry name" value="PMSR"/>
    <property type="match status" value="1"/>
</dbReference>
<evidence type="ECO:0000256" key="3">
    <source>
        <dbReference type="ARBA" id="ARBA00024679"/>
    </source>
</evidence>
<name>A0ABQ2WPY3_9ALTE</name>
<dbReference type="SUPFAM" id="SSF52833">
    <property type="entry name" value="Thioredoxin-like"/>
    <property type="match status" value="1"/>
</dbReference>
<comment type="similarity">
    <text evidence="7">Belongs to the MsrA Met sulfoxide reductase family.</text>
</comment>
<dbReference type="InterPro" id="IPR011057">
    <property type="entry name" value="Mss4-like_sf"/>
</dbReference>
<keyword evidence="2" id="KW-0511">Multifunctional enzyme</keyword>
<dbReference type="NCBIfam" id="TIGR00401">
    <property type="entry name" value="msrA"/>
    <property type="match status" value="1"/>
</dbReference>
<comment type="function">
    <text evidence="3 7">Has an important function as a repair enzyme for proteins that have been inactivated by oxidation. Catalyzes the reversible oxidation-reduction of methionine sulfoxide in proteins to methionine.</text>
</comment>
<dbReference type="EMBL" id="BMYR01000009">
    <property type="protein sequence ID" value="GGW66420.1"/>
    <property type="molecule type" value="Genomic_DNA"/>
</dbReference>
<dbReference type="InterPro" id="IPR036509">
    <property type="entry name" value="Met_Sox_Rdtase_MsrA_sf"/>
</dbReference>
<evidence type="ECO:0000256" key="1">
    <source>
        <dbReference type="ARBA" id="ARBA00023002"/>
    </source>
</evidence>
<comment type="catalytic activity">
    <reaction evidence="6 7">
        <text>[thioredoxin]-disulfide + L-methionine + H2O = L-methionine (S)-S-oxide + [thioredoxin]-dithiol</text>
        <dbReference type="Rhea" id="RHEA:19993"/>
        <dbReference type="Rhea" id="RHEA-COMP:10698"/>
        <dbReference type="Rhea" id="RHEA-COMP:10700"/>
        <dbReference type="ChEBI" id="CHEBI:15377"/>
        <dbReference type="ChEBI" id="CHEBI:29950"/>
        <dbReference type="ChEBI" id="CHEBI:50058"/>
        <dbReference type="ChEBI" id="CHEBI:57844"/>
        <dbReference type="ChEBI" id="CHEBI:58772"/>
        <dbReference type="EC" id="1.8.4.11"/>
    </reaction>
</comment>
<feature type="active site" evidence="7">
    <location>
        <position position="71"/>
    </location>
</feature>
<dbReference type="PROSITE" id="PS51790">
    <property type="entry name" value="MSRB"/>
    <property type="match status" value="1"/>
</dbReference>
<sequence length="450" mass="49419">MQLSKFIRQGFLVKKARLLIHLMLSSLLLFAVASQANTAKANHVIANKAADNTSVTQATMQLDTLVVGAGCFWGVEKRFEAIDGVTDVASGYAGGDGVKPSYREITHPRNKFNPNNHAEVVQITFEPQRVSVDTLLQHFYEMHDPTLQNRQGNDIGTQYRSIILFNSPAQATAANDVTARYQPLLSAAGYGQIQTQIQPLKQFYPAEEFHQDYLAKNPNGYCPDHATGVRFSGEAVQTAAVDNSALLQGKHIVMLDAPDCPYCEKFKADVVKDYQGAIPLHLRKANQLTGLQITSPTWATPTILFLENGKETLGVQGYMAPADFYKVLGYFSLGEQSEAFKVAFQSATDRPFCQQYEQFRNTPDGVFIDALSGAALFDTRDRFNSGTGWLSFSKPVAGAVTTRPDYSHGMVRTEVLAAVSGIHLGHVFNDGPNGSTRYCINATVLEFVAR</sequence>
<evidence type="ECO:0000256" key="5">
    <source>
        <dbReference type="ARBA" id="ARBA00048488"/>
    </source>
</evidence>
<gene>
    <name evidence="7" type="primary">msrA</name>
    <name evidence="10" type="ORF">GCM10008111_22990</name>
</gene>
<dbReference type="InterPro" id="IPR036249">
    <property type="entry name" value="Thioredoxin-like_sf"/>
</dbReference>
<dbReference type="Pfam" id="PF13098">
    <property type="entry name" value="Thioredoxin_2"/>
    <property type="match status" value="1"/>
</dbReference>
<dbReference type="HAMAP" id="MF_01401">
    <property type="entry name" value="MsrA"/>
    <property type="match status" value="1"/>
</dbReference>
<keyword evidence="11" id="KW-1185">Reference proteome</keyword>
<dbReference type="SUPFAM" id="SSF55068">
    <property type="entry name" value="Peptide methionine sulfoxide reductase"/>
    <property type="match status" value="1"/>
</dbReference>
<feature type="domain" description="MsrB" evidence="9">
    <location>
        <begin position="328"/>
        <end position="450"/>
    </location>
</feature>
<dbReference type="Proteomes" id="UP000634667">
    <property type="component" value="Unassembled WGS sequence"/>
</dbReference>
<dbReference type="PANTHER" id="PTHR43774:SF1">
    <property type="entry name" value="PEPTIDE METHIONINE SULFOXIDE REDUCTASE MSRA 2"/>
    <property type="match status" value="1"/>
</dbReference>
<dbReference type="Pfam" id="PF01641">
    <property type="entry name" value="SelR"/>
    <property type="match status" value="1"/>
</dbReference>
<dbReference type="InterPro" id="IPR002569">
    <property type="entry name" value="Met_Sox_Rdtase_MsrA_dom"/>
</dbReference>
<feature type="signal peptide" evidence="8">
    <location>
        <begin position="1"/>
        <end position="36"/>
    </location>
</feature>
<dbReference type="InterPro" id="IPR012336">
    <property type="entry name" value="Thioredoxin-like_fold"/>
</dbReference>
<evidence type="ECO:0000256" key="6">
    <source>
        <dbReference type="ARBA" id="ARBA00048782"/>
    </source>
</evidence>
<evidence type="ECO:0000313" key="11">
    <source>
        <dbReference type="Proteomes" id="UP000634667"/>
    </source>
</evidence>
<reference evidence="11" key="1">
    <citation type="journal article" date="2019" name="Int. J. Syst. Evol. Microbiol.">
        <title>The Global Catalogue of Microorganisms (GCM) 10K type strain sequencing project: providing services to taxonomists for standard genome sequencing and annotation.</title>
        <authorList>
            <consortium name="The Broad Institute Genomics Platform"/>
            <consortium name="The Broad Institute Genome Sequencing Center for Infectious Disease"/>
            <person name="Wu L."/>
            <person name="Ma J."/>
        </authorList>
    </citation>
    <scope>NUCLEOTIDE SEQUENCE [LARGE SCALE GENOMIC DNA]</scope>
    <source>
        <strain evidence="11">KCTC 23723</strain>
    </source>
</reference>
<feature type="chain" id="PRO_5046892407" description="Peptide methionine sulfoxide reductase MsrA" evidence="8">
    <location>
        <begin position="37"/>
        <end position="450"/>
    </location>
</feature>
<proteinExistence type="inferred from homology"/>
<keyword evidence="1 7" id="KW-0560">Oxidoreductase</keyword>
<comment type="catalytic activity">
    <reaction evidence="5">
        <text>L-methionyl-[protein] + [thioredoxin]-disulfide + H2O = L-methionyl-(R)-S-oxide-[protein] + [thioredoxin]-dithiol</text>
        <dbReference type="Rhea" id="RHEA:24164"/>
        <dbReference type="Rhea" id="RHEA-COMP:10698"/>
        <dbReference type="Rhea" id="RHEA-COMP:10700"/>
        <dbReference type="Rhea" id="RHEA-COMP:12313"/>
        <dbReference type="Rhea" id="RHEA-COMP:12314"/>
        <dbReference type="ChEBI" id="CHEBI:15377"/>
        <dbReference type="ChEBI" id="CHEBI:16044"/>
        <dbReference type="ChEBI" id="CHEBI:29950"/>
        <dbReference type="ChEBI" id="CHEBI:45764"/>
        <dbReference type="ChEBI" id="CHEBI:50058"/>
        <dbReference type="EC" id="1.8.4.12"/>
    </reaction>
</comment>